<accession>A0A917KQN6</accession>
<proteinExistence type="predicted"/>
<dbReference type="AlphaFoldDB" id="A0A917KQN6"/>
<evidence type="ECO:0008006" key="3">
    <source>
        <dbReference type="Google" id="ProtNLM"/>
    </source>
</evidence>
<sequence length="89" mass="10143">MALSGYFAWHAMHGDRGLIAREQRLADIAAARAELSHAEADRDAIERRVTGLRGDRVDRDQLDERARALLNMVGRDEIVVPYAPERRLY</sequence>
<reference evidence="1" key="1">
    <citation type="journal article" date="2014" name="Int. J. Syst. Evol. Microbiol.">
        <title>Complete genome sequence of Corynebacterium casei LMG S-19264T (=DSM 44701T), isolated from a smear-ripened cheese.</title>
        <authorList>
            <consortium name="US DOE Joint Genome Institute (JGI-PGF)"/>
            <person name="Walter F."/>
            <person name="Albersmeier A."/>
            <person name="Kalinowski J."/>
            <person name="Ruckert C."/>
        </authorList>
    </citation>
    <scope>NUCLEOTIDE SEQUENCE</scope>
    <source>
        <strain evidence="1">CGMCC 1.3617</strain>
    </source>
</reference>
<protein>
    <recommendedName>
        <fullName evidence="3">Septum formation initiator</fullName>
    </recommendedName>
</protein>
<gene>
    <name evidence="1" type="ORF">GCM10011320_35210</name>
</gene>
<dbReference type="Pfam" id="PF04977">
    <property type="entry name" value="DivIC"/>
    <property type="match status" value="1"/>
</dbReference>
<comment type="caution">
    <text evidence="1">The sequence shown here is derived from an EMBL/GenBank/DDBJ whole genome shotgun (WGS) entry which is preliminary data.</text>
</comment>
<evidence type="ECO:0000313" key="1">
    <source>
        <dbReference type="EMBL" id="GGJ24838.1"/>
    </source>
</evidence>
<dbReference type="Proteomes" id="UP000661507">
    <property type="component" value="Unassembled WGS sequence"/>
</dbReference>
<keyword evidence="2" id="KW-1185">Reference proteome</keyword>
<dbReference type="InterPro" id="IPR007060">
    <property type="entry name" value="FtsL/DivIC"/>
</dbReference>
<organism evidence="1 2">
    <name type="scientific">Neoroseomonas lacus</name>
    <dbReference type="NCBI Taxonomy" id="287609"/>
    <lineage>
        <taxon>Bacteria</taxon>
        <taxon>Pseudomonadati</taxon>
        <taxon>Pseudomonadota</taxon>
        <taxon>Alphaproteobacteria</taxon>
        <taxon>Acetobacterales</taxon>
        <taxon>Acetobacteraceae</taxon>
        <taxon>Neoroseomonas</taxon>
    </lineage>
</organism>
<reference evidence="1" key="2">
    <citation type="submission" date="2020-09" db="EMBL/GenBank/DDBJ databases">
        <authorList>
            <person name="Sun Q."/>
            <person name="Zhou Y."/>
        </authorList>
    </citation>
    <scope>NUCLEOTIDE SEQUENCE</scope>
    <source>
        <strain evidence="1">CGMCC 1.3617</strain>
    </source>
</reference>
<evidence type="ECO:0000313" key="2">
    <source>
        <dbReference type="Proteomes" id="UP000661507"/>
    </source>
</evidence>
<dbReference type="EMBL" id="BMKW01000008">
    <property type="protein sequence ID" value="GGJ24838.1"/>
    <property type="molecule type" value="Genomic_DNA"/>
</dbReference>
<name>A0A917KQN6_9PROT</name>